<name>A0AC34GND6_9BILA</name>
<evidence type="ECO:0000313" key="2">
    <source>
        <dbReference type="WBParaSite" id="ES5_v2.g455.t1"/>
    </source>
</evidence>
<evidence type="ECO:0000313" key="1">
    <source>
        <dbReference type="Proteomes" id="UP000887579"/>
    </source>
</evidence>
<dbReference type="Proteomes" id="UP000887579">
    <property type="component" value="Unplaced"/>
</dbReference>
<reference evidence="2" key="1">
    <citation type="submission" date="2022-11" db="UniProtKB">
        <authorList>
            <consortium name="WormBaseParasite"/>
        </authorList>
    </citation>
    <scope>IDENTIFICATION</scope>
</reference>
<protein>
    <submittedName>
        <fullName evidence="2">Uncharacterized protein</fullName>
    </submittedName>
</protein>
<sequence length="623" mass="71060">MMCLSFVMDLSADEKNQICEKIAYECKKAEITAGNLLHAPLACSLIQSLAVLASCTKDFSIKSGDSNEAYKYLNHRESFKSSLYTVINSMNEAFQVAHNSMETIDLSLSEIPQLMVDTLNALNEPNGVFSQQTINFSLSVLNQSAEKCVVAAKIANEGCEKALCAIKELSEASLATRGKTENRLEAAKKEHEEHELFKDHENKEIEEINEKIEEQKQHVDDAREMNRYQMKESTLLLSVMGAMAFDKLTSLTQSFGDIVTIVKQLPETALIAVDTDFPNFRTKLTVAQQEYLDLAMRRRYSENVEEHLNNLKYANTYGTGSQMENLLLKTKYIMISCLEAIHRKEPNCQRFYDDAKTKAAINLKLYQKARELSVQNNPAMTNEERTALSLQESKERQTLTRTLQENLKTSREIYAAERKIQCEYRKEKTAIRQKLCETITKLNNLKIEEKDLGTILECLQEGIEQLAEVQIAWERIVDFFSHIQNTVNGPLDIHIQQMTKYTEMITDNYARIESELQRKIWFREVAKICAVANVLRQCAKLYGAISTQYIKPTNIKSVKYLMSTKAQALAKQDEILSDFHKIEDAVQKTIKDHSLQLSVNVYAELKSHGFDINKAIEDINGKV</sequence>
<organism evidence="1 2">
    <name type="scientific">Panagrolaimus sp. ES5</name>
    <dbReference type="NCBI Taxonomy" id="591445"/>
    <lineage>
        <taxon>Eukaryota</taxon>
        <taxon>Metazoa</taxon>
        <taxon>Ecdysozoa</taxon>
        <taxon>Nematoda</taxon>
        <taxon>Chromadorea</taxon>
        <taxon>Rhabditida</taxon>
        <taxon>Tylenchina</taxon>
        <taxon>Panagrolaimomorpha</taxon>
        <taxon>Panagrolaimoidea</taxon>
        <taxon>Panagrolaimidae</taxon>
        <taxon>Panagrolaimus</taxon>
    </lineage>
</organism>
<dbReference type="WBParaSite" id="ES5_v2.g455.t1">
    <property type="protein sequence ID" value="ES5_v2.g455.t1"/>
    <property type="gene ID" value="ES5_v2.g455"/>
</dbReference>
<proteinExistence type="predicted"/>
<accession>A0AC34GND6</accession>